<dbReference type="STRING" id="139723.A0A182M2K6"/>
<dbReference type="AlphaFoldDB" id="A0A182M2K6"/>
<dbReference type="Proteomes" id="UP000075883">
    <property type="component" value="Unassembled WGS sequence"/>
</dbReference>
<dbReference type="EMBL" id="AXCM01001957">
    <property type="status" value="NOT_ANNOTATED_CDS"/>
    <property type="molecule type" value="Genomic_DNA"/>
</dbReference>
<reference evidence="3" key="1">
    <citation type="submission" date="2013-09" db="EMBL/GenBank/DDBJ databases">
        <title>The Genome Sequence of Anopheles culicifacies species A.</title>
        <authorList>
            <consortium name="The Broad Institute Genomics Platform"/>
            <person name="Neafsey D.E."/>
            <person name="Besansky N."/>
            <person name="Howell P."/>
            <person name="Walton C."/>
            <person name="Young S.K."/>
            <person name="Zeng Q."/>
            <person name="Gargeya S."/>
            <person name="Fitzgerald M."/>
            <person name="Haas B."/>
            <person name="Abouelleil A."/>
            <person name="Allen A.W."/>
            <person name="Alvarado L."/>
            <person name="Arachchi H.M."/>
            <person name="Berlin A.M."/>
            <person name="Chapman S.B."/>
            <person name="Gainer-Dewar J."/>
            <person name="Goldberg J."/>
            <person name="Griggs A."/>
            <person name="Gujja S."/>
            <person name="Hansen M."/>
            <person name="Howarth C."/>
            <person name="Imamovic A."/>
            <person name="Ireland A."/>
            <person name="Larimer J."/>
            <person name="McCowan C."/>
            <person name="Murphy C."/>
            <person name="Pearson M."/>
            <person name="Poon T.W."/>
            <person name="Priest M."/>
            <person name="Roberts A."/>
            <person name="Saif S."/>
            <person name="Shea T."/>
            <person name="Sisk P."/>
            <person name="Sykes S."/>
            <person name="Wortman J."/>
            <person name="Nusbaum C."/>
            <person name="Birren B."/>
        </authorList>
    </citation>
    <scope>NUCLEOTIDE SEQUENCE [LARGE SCALE GENOMIC DNA]</scope>
    <source>
        <strain evidence="3">A-37</strain>
    </source>
</reference>
<evidence type="ECO:0000313" key="2">
    <source>
        <dbReference type="EnsemblMetazoa" id="ACUA007907-PA"/>
    </source>
</evidence>
<accession>A0A182M2K6</accession>
<keyword evidence="3" id="KW-1185">Reference proteome</keyword>
<feature type="compositionally biased region" description="Basic and acidic residues" evidence="1">
    <location>
        <begin position="205"/>
        <end position="219"/>
    </location>
</feature>
<protein>
    <submittedName>
        <fullName evidence="2">Uncharacterized protein</fullName>
    </submittedName>
</protein>
<evidence type="ECO:0000313" key="3">
    <source>
        <dbReference type="Proteomes" id="UP000075883"/>
    </source>
</evidence>
<organism evidence="2 3">
    <name type="scientific">Anopheles culicifacies</name>
    <dbReference type="NCBI Taxonomy" id="139723"/>
    <lineage>
        <taxon>Eukaryota</taxon>
        <taxon>Metazoa</taxon>
        <taxon>Ecdysozoa</taxon>
        <taxon>Arthropoda</taxon>
        <taxon>Hexapoda</taxon>
        <taxon>Insecta</taxon>
        <taxon>Pterygota</taxon>
        <taxon>Neoptera</taxon>
        <taxon>Endopterygota</taxon>
        <taxon>Diptera</taxon>
        <taxon>Nematocera</taxon>
        <taxon>Culicoidea</taxon>
        <taxon>Culicidae</taxon>
        <taxon>Anophelinae</taxon>
        <taxon>Anopheles</taxon>
        <taxon>culicifacies species complex</taxon>
    </lineage>
</organism>
<reference evidence="2" key="2">
    <citation type="submission" date="2020-05" db="UniProtKB">
        <authorList>
            <consortium name="EnsemblMetazoa"/>
        </authorList>
    </citation>
    <scope>IDENTIFICATION</scope>
    <source>
        <strain evidence="2">A-37</strain>
    </source>
</reference>
<proteinExistence type="predicted"/>
<dbReference type="EnsemblMetazoa" id="ACUA007907-RA">
    <property type="protein sequence ID" value="ACUA007907-PA"/>
    <property type="gene ID" value="ACUA007907"/>
</dbReference>
<dbReference type="VEuPathDB" id="VectorBase:ACUA007907"/>
<feature type="region of interest" description="Disordered" evidence="1">
    <location>
        <begin position="400"/>
        <end position="419"/>
    </location>
</feature>
<sequence length="419" mass="46079">MSFIDRIIADEAMRMLSAASSREATSLNEPCQEATEILPSSAPVSEGTEAAKQQEENVVNASKLADKAAKVSAADSALLQKSAEQVTKKLINQLSTMNKYDLKQMIDNPAGKYETALNKHAQSKLRAEVRKQLKGFALGKLGSAFVHGDGTVESDEAIDADKIPSALLEQIGHVLDLDIFNISQTVSPESIEQLPEVLESAPSKSKNEPKEPTVESKEDIERIASPQTILERMTDEYILGGDSGNAIQPEIQAQQAANHSATPLPSHCTERLQSLCGVIEHMQSIEAQTMELYNRKMAIDALFMQLHTERMDIDQRLERLHNIRREQMNFMRHNLLELATNNSSIESTMQPPSFVMSDSGLAGLNGAVPANQAAGGRQQERTIRRITPIGGNSVLMKIFQRRRAPSERSTDENPPVDLT</sequence>
<feature type="region of interest" description="Disordered" evidence="1">
    <location>
        <begin position="193"/>
        <end position="219"/>
    </location>
</feature>
<name>A0A182M2K6_9DIPT</name>
<evidence type="ECO:0000256" key="1">
    <source>
        <dbReference type="SAM" id="MobiDB-lite"/>
    </source>
</evidence>